<feature type="compositionally biased region" description="Basic residues" evidence="1">
    <location>
        <begin position="52"/>
        <end position="63"/>
    </location>
</feature>
<reference evidence="4" key="1">
    <citation type="submission" date="2020-05" db="EMBL/GenBank/DDBJ databases">
        <authorList>
            <person name="Chiriac C."/>
            <person name="Salcher M."/>
            <person name="Ghai R."/>
            <person name="Kavagutti S V."/>
        </authorList>
    </citation>
    <scope>NUCLEOTIDE SEQUENCE</scope>
</reference>
<feature type="region of interest" description="Disordered" evidence="1">
    <location>
        <begin position="43"/>
        <end position="63"/>
    </location>
</feature>
<evidence type="ECO:0000256" key="1">
    <source>
        <dbReference type="SAM" id="MobiDB-lite"/>
    </source>
</evidence>
<dbReference type="EMBL" id="LR797068">
    <property type="protein sequence ID" value="CAB4184615.1"/>
    <property type="molecule type" value="Genomic_DNA"/>
</dbReference>
<dbReference type="EMBL" id="LR797336">
    <property type="protein sequence ID" value="CAB4204009.1"/>
    <property type="molecule type" value="Genomic_DNA"/>
</dbReference>
<evidence type="ECO:0000313" key="6">
    <source>
        <dbReference type="EMBL" id="CAB5238287.1"/>
    </source>
</evidence>
<gene>
    <name evidence="4" type="ORF">UFOVP1115_20</name>
    <name evidence="5" type="ORF">UFOVP1390_22</name>
    <name evidence="6" type="ORF">UFOVP1567_19</name>
    <name evidence="2" type="ORF">UFOVP626_16</name>
    <name evidence="3" type="ORF">UFOVP951_11</name>
</gene>
<dbReference type="EMBL" id="LR798459">
    <property type="protein sequence ID" value="CAB5238287.1"/>
    <property type="molecule type" value="Genomic_DNA"/>
</dbReference>
<sequence>MATFRCLQSGNTVTFTQPVDIDSMRGHQGYVRLDEQQEPEIKPLPMLAPPKRMGRPRKVVATT</sequence>
<organism evidence="4">
    <name type="scientific">uncultured Caudovirales phage</name>
    <dbReference type="NCBI Taxonomy" id="2100421"/>
    <lineage>
        <taxon>Viruses</taxon>
        <taxon>Duplodnaviria</taxon>
        <taxon>Heunggongvirae</taxon>
        <taxon>Uroviricota</taxon>
        <taxon>Caudoviricetes</taxon>
        <taxon>Peduoviridae</taxon>
        <taxon>Maltschvirus</taxon>
        <taxon>Maltschvirus maltsch</taxon>
    </lineage>
</organism>
<protein>
    <submittedName>
        <fullName evidence="4">Uncharacterized protein</fullName>
    </submittedName>
</protein>
<evidence type="ECO:0000313" key="5">
    <source>
        <dbReference type="EMBL" id="CAB4204009.1"/>
    </source>
</evidence>
<name>A0A6J5QUY9_9CAUD</name>
<evidence type="ECO:0000313" key="3">
    <source>
        <dbReference type="EMBL" id="CAB4172886.1"/>
    </source>
</evidence>
<evidence type="ECO:0000313" key="2">
    <source>
        <dbReference type="EMBL" id="CAB4153648.1"/>
    </source>
</evidence>
<dbReference type="EMBL" id="LR796900">
    <property type="protein sequence ID" value="CAB4172886.1"/>
    <property type="molecule type" value="Genomic_DNA"/>
</dbReference>
<evidence type="ECO:0000313" key="4">
    <source>
        <dbReference type="EMBL" id="CAB4184615.1"/>
    </source>
</evidence>
<dbReference type="EMBL" id="LR796605">
    <property type="protein sequence ID" value="CAB4153648.1"/>
    <property type="molecule type" value="Genomic_DNA"/>
</dbReference>
<proteinExistence type="predicted"/>
<accession>A0A6J5QUY9</accession>